<dbReference type="RefSeq" id="WP_005372165.1">
    <property type="nucleotide sequence ID" value="NZ_CM001475.1"/>
</dbReference>
<gene>
    <name evidence="6" type="ORF">Metal_2169</name>
</gene>
<dbReference type="PANTHER" id="PTHR34383">
    <property type="entry name" value="POLYPHOSPHATE:AMP PHOSPHOTRANSFERASE-RELATED"/>
    <property type="match status" value="1"/>
</dbReference>
<dbReference type="PANTHER" id="PTHR34383:SF1">
    <property type="entry name" value="ADP-POLYPHOSPHATE PHOSPHOTRANSFERASE"/>
    <property type="match status" value="1"/>
</dbReference>
<dbReference type="InterPro" id="IPR022488">
    <property type="entry name" value="PPK2-related"/>
</dbReference>
<dbReference type="Proteomes" id="UP000005090">
    <property type="component" value="Chromosome"/>
</dbReference>
<dbReference type="SUPFAM" id="SSF52540">
    <property type="entry name" value="P-loop containing nucleoside triphosphate hydrolases"/>
    <property type="match status" value="1"/>
</dbReference>
<reference evidence="6" key="1">
    <citation type="journal article" date="2013" name="Genome Announc.">
        <title>Genome Sequence of the Obligate Gammaproteobacterial Methanotroph Methylomicrobium album Strain BG8.</title>
        <authorList>
            <person name="Kits K.D."/>
            <person name="Kalyuzhnaya M.G."/>
            <person name="Klotz M.G."/>
            <person name="Jetten M.S."/>
            <person name="Op den Camp H.J."/>
            <person name="Vuilleumier S."/>
            <person name="Bringel F."/>
            <person name="Dispirito A.A."/>
            <person name="Murrell J.C."/>
            <person name="Bruce D."/>
            <person name="Cheng J.F."/>
            <person name="Copeland A."/>
            <person name="Goodwin L."/>
            <person name="Hauser L."/>
            <person name="Lajus A."/>
            <person name="Land M.L."/>
            <person name="Lapidus A."/>
            <person name="Lucas S."/>
            <person name="Medigue C."/>
            <person name="Pitluck S."/>
            <person name="Woyke T."/>
            <person name="Zeytun A."/>
            <person name="Stein L.Y."/>
        </authorList>
    </citation>
    <scope>NUCLEOTIDE SEQUENCE [LARGE SCALE GENOMIC DNA]</scope>
    <source>
        <strain evidence="6">BG8</strain>
    </source>
</reference>
<dbReference type="HOGENOM" id="CLU_048699_3_1_6"/>
<dbReference type="GO" id="GO:0008976">
    <property type="term" value="F:polyphosphate kinase activity"/>
    <property type="evidence" value="ECO:0007669"/>
    <property type="project" value="UniProtKB-UniRule"/>
</dbReference>
<evidence type="ECO:0000256" key="3">
    <source>
        <dbReference type="ARBA" id="ARBA00022777"/>
    </source>
</evidence>
<dbReference type="Pfam" id="PF03976">
    <property type="entry name" value="PPK2"/>
    <property type="match status" value="1"/>
</dbReference>
<dbReference type="STRING" id="686340.Metal_2169"/>
<dbReference type="InterPro" id="IPR027417">
    <property type="entry name" value="P-loop_NTPase"/>
</dbReference>
<comment type="function">
    <text evidence="4">Uses inorganic polyphosphate (polyP) as a donor to convert GDP to GTP or ADP to ATP.</text>
</comment>
<protein>
    <recommendedName>
        <fullName evidence="4">ADP/GDP-polyphosphate phosphotransferase</fullName>
        <ecNumber evidence="4">2.7.4.-</ecNumber>
    </recommendedName>
    <alternativeName>
        <fullName evidence="4">Polyphosphate kinase PPK2</fullName>
    </alternativeName>
</protein>
<evidence type="ECO:0000259" key="5">
    <source>
        <dbReference type="Pfam" id="PF03976"/>
    </source>
</evidence>
<dbReference type="EMBL" id="CM001475">
    <property type="protein sequence ID" value="EIC29921.1"/>
    <property type="molecule type" value="Genomic_DNA"/>
</dbReference>
<evidence type="ECO:0000256" key="4">
    <source>
        <dbReference type="RuleBase" id="RU369062"/>
    </source>
</evidence>
<evidence type="ECO:0000256" key="2">
    <source>
        <dbReference type="ARBA" id="ARBA00022679"/>
    </source>
</evidence>
<evidence type="ECO:0000256" key="1">
    <source>
        <dbReference type="ARBA" id="ARBA00009924"/>
    </source>
</evidence>
<accession>H8GR94</accession>
<name>H8GR94_METAL</name>
<dbReference type="PIRSF" id="PIRSF028756">
    <property type="entry name" value="PPK2_prd"/>
    <property type="match status" value="1"/>
</dbReference>
<evidence type="ECO:0000313" key="6">
    <source>
        <dbReference type="EMBL" id="EIC29921.1"/>
    </source>
</evidence>
<dbReference type="AlphaFoldDB" id="H8GR94"/>
<evidence type="ECO:0000313" key="7">
    <source>
        <dbReference type="Proteomes" id="UP000005090"/>
    </source>
</evidence>
<dbReference type="InterPro" id="IPR016898">
    <property type="entry name" value="Polyphosphate_phosphotransfera"/>
</dbReference>
<proteinExistence type="inferred from homology"/>
<dbReference type="GO" id="GO:0006793">
    <property type="term" value="P:phosphorus metabolic process"/>
    <property type="evidence" value="ECO:0007669"/>
    <property type="project" value="InterPro"/>
</dbReference>
<dbReference type="Gene3D" id="3.40.50.300">
    <property type="entry name" value="P-loop containing nucleotide triphosphate hydrolases"/>
    <property type="match status" value="1"/>
</dbReference>
<organism evidence="6 7">
    <name type="scientific">Methylomicrobium album BG8</name>
    <dbReference type="NCBI Taxonomy" id="686340"/>
    <lineage>
        <taxon>Bacteria</taxon>
        <taxon>Pseudomonadati</taxon>
        <taxon>Pseudomonadota</taxon>
        <taxon>Gammaproteobacteria</taxon>
        <taxon>Methylococcales</taxon>
        <taxon>Methylococcaceae</taxon>
        <taxon>Methylomicrobium</taxon>
    </lineage>
</organism>
<feature type="domain" description="Polyphosphate kinase-2-related" evidence="5">
    <location>
        <begin position="10"/>
        <end position="236"/>
    </location>
</feature>
<keyword evidence="2 4" id="KW-0808">Transferase</keyword>
<keyword evidence="7" id="KW-1185">Reference proteome</keyword>
<dbReference type="InterPro" id="IPR022486">
    <property type="entry name" value="PPK2_PA0141"/>
</dbReference>
<dbReference type="eggNOG" id="COG2326">
    <property type="taxonomic scope" value="Bacteria"/>
</dbReference>
<sequence length="261" mass="30828">MKHKHNRKKIDKDEYQAALIRLQIELVKLQKHIIKHGEKVLILFEGRDAGGKDGSIKRITQHLSPRETRVVALGKPSDRDQSSWYFQRYVPHLPAAQEMALFNRSWYNRAGVERVMGFCSDGEYHEFLETVPDFELMLVRSGIKLLKYYLDISREEQKRRLEDRERDPLKQWKISPIDVEAVKHWDDYSLARNIMFARTHHLDAPWTVVRADDKKSARLNIIKDMLFRLDYKDKNDAEVLPDTDIVFNYAESYLKNGMIAE</sequence>
<keyword evidence="3 4" id="KW-0418">Kinase</keyword>
<dbReference type="EC" id="2.7.4.-" evidence="4"/>
<dbReference type="NCBIfam" id="TIGR03707">
    <property type="entry name" value="PPK2_P_aer"/>
    <property type="match status" value="1"/>
</dbReference>
<comment type="subunit">
    <text evidence="4">Homotetramer.</text>
</comment>
<comment type="similarity">
    <text evidence="1 4">Belongs to the polyphosphate kinase 2 (PPK2) family. Class I subfamily.</text>
</comment>